<name>A0A0F5I0W5_BACTR</name>
<keyword evidence="5 6" id="KW-0472">Membrane</keyword>
<protein>
    <submittedName>
        <fullName evidence="7">Lipoprotein</fullName>
    </submittedName>
</protein>
<keyword evidence="8" id="KW-1185">Reference proteome</keyword>
<dbReference type="STRING" id="1221996.QY95_03789"/>
<accession>A0A0F5I0W5</accession>
<dbReference type="Proteomes" id="UP000031563">
    <property type="component" value="Unassembled WGS sequence"/>
</dbReference>
<feature type="transmembrane region" description="Helical" evidence="6">
    <location>
        <begin position="16"/>
        <end position="43"/>
    </location>
</feature>
<evidence type="ECO:0000313" key="8">
    <source>
        <dbReference type="Proteomes" id="UP000031563"/>
    </source>
</evidence>
<dbReference type="GO" id="GO:0005886">
    <property type="term" value="C:plasma membrane"/>
    <property type="evidence" value="ECO:0007669"/>
    <property type="project" value="UniProtKB-SubCell"/>
</dbReference>
<reference evidence="7" key="1">
    <citation type="submission" date="2015-02" db="EMBL/GenBank/DDBJ databases">
        <title>Genome Assembly of Bacillaceae bacterium MTCC 8252.</title>
        <authorList>
            <person name="Verma A."/>
            <person name="Khatri I."/>
            <person name="Mual P."/>
            <person name="Subramanian S."/>
            <person name="Krishnamurthi S."/>
        </authorList>
    </citation>
    <scope>NUCLEOTIDE SEQUENCE [LARGE SCALE GENOMIC DNA]</scope>
    <source>
        <strain evidence="7">MTCC 8252</strain>
    </source>
</reference>
<evidence type="ECO:0000256" key="2">
    <source>
        <dbReference type="ARBA" id="ARBA00022475"/>
    </source>
</evidence>
<evidence type="ECO:0000313" key="7">
    <source>
        <dbReference type="EMBL" id="KKB42768.1"/>
    </source>
</evidence>
<evidence type="ECO:0000256" key="6">
    <source>
        <dbReference type="SAM" id="Phobius"/>
    </source>
</evidence>
<dbReference type="Pfam" id="PF06081">
    <property type="entry name" value="ArAE_1"/>
    <property type="match status" value="1"/>
</dbReference>
<evidence type="ECO:0000256" key="3">
    <source>
        <dbReference type="ARBA" id="ARBA00022692"/>
    </source>
</evidence>
<gene>
    <name evidence="7" type="ORF">QY95_03789</name>
</gene>
<proteinExistence type="predicted"/>
<comment type="subcellular location">
    <subcellularLocation>
        <location evidence="1">Cell membrane</location>
        <topology evidence="1">Multi-pass membrane protein</topology>
    </subcellularLocation>
</comment>
<feature type="transmembrane region" description="Helical" evidence="6">
    <location>
        <begin position="55"/>
        <end position="74"/>
    </location>
</feature>
<evidence type="ECO:0000256" key="1">
    <source>
        <dbReference type="ARBA" id="ARBA00004651"/>
    </source>
</evidence>
<dbReference type="Gene3D" id="3.30.70.100">
    <property type="match status" value="1"/>
</dbReference>
<keyword evidence="3 6" id="KW-0812">Transmembrane</keyword>
<keyword evidence="7" id="KW-0449">Lipoprotein</keyword>
<dbReference type="AlphaFoldDB" id="A0A0F5I0W5"/>
<keyword evidence="4 6" id="KW-1133">Transmembrane helix</keyword>
<organism evidence="7 8">
    <name type="scientific">Bacillus thermotolerans</name>
    <name type="common">Quasibacillus thermotolerans</name>
    <dbReference type="NCBI Taxonomy" id="1221996"/>
    <lineage>
        <taxon>Bacteria</taxon>
        <taxon>Bacillati</taxon>
        <taxon>Bacillota</taxon>
        <taxon>Bacilli</taxon>
        <taxon>Bacillales</taxon>
        <taxon>Bacillaceae</taxon>
        <taxon>Bacillus</taxon>
    </lineage>
</organism>
<dbReference type="InterPro" id="IPR010343">
    <property type="entry name" value="ArAE_1"/>
</dbReference>
<dbReference type="OrthoDB" id="2690036at2"/>
<dbReference type="RefSeq" id="WP_052717143.1">
    <property type="nucleotide sequence ID" value="NZ_JWIQ02000026.1"/>
</dbReference>
<sequence>MSLFHFLGGRILKTGAAVFITALICESLGWPPVFAVITAIVTIEPTAAASIKKGLIRFPASIIGAAYAMLFTYLFDHGPITFTLAAVLTILTCSKLKLYDGLLVATLTAIAMIEVTTDNYGQAFLTRLGTTGTGLIVSTLVNLFILPPDYSKAISQNMTSLKQKTAALLLQVVDHLLNEKDARSLESSYQSEQQLFEKTETLCRFQRGEWRYRRFSKESMRKIHFDSKKLESLRHIHFHIGNMIVIPAEPLSWTEEQKQRIRQSAQVLAAYISEQDGFLNEGLHKSVQPIMEYFWYAKAESEEEFEEMNKLFSAEISLLYELLAIFELIEEMEAQNKFRQKQFSPPLFDYR</sequence>
<evidence type="ECO:0000256" key="5">
    <source>
        <dbReference type="ARBA" id="ARBA00023136"/>
    </source>
</evidence>
<evidence type="ECO:0000256" key="4">
    <source>
        <dbReference type="ARBA" id="ARBA00022989"/>
    </source>
</evidence>
<accession>A0A0F5IBD5</accession>
<comment type="caution">
    <text evidence="7">The sequence shown here is derived from an EMBL/GenBank/DDBJ whole genome shotgun (WGS) entry which is preliminary data.</text>
</comment>
<dbReference type="EMBL" id="JWIR02000008">
    <property type="protein sequence ID" value="KKB42768.1"/>
    <property type="molecule type" value="Genomic_DNA"/>
</dbReference>
<keyword evidence="2" id="KW-1003">Cell membrane</keyword>